<sequence>MSKARKLKPQSRPTTSSISKAAIVTTLPTSMPIVLASALELCAVRNKGEDEVAEQEVVHSRVHHHHSTQVFYPPLLRPPAPLKNADGRIGGAALWMAYQGATIAGLVEERKQVCRLAQGIIRSLLPFFSGSGFGSLWGL</sequence>
<evidence type="ECO:0000313" key="2">
    <source>
        <dbReference type="Proteomes" id="UP001341840"/>
    </source>
</evidence>
<name>A0ABU6RP86_9FABA</name>
<dbReference type="Proteomes" id="UP001341840">
    <property type="component" value="Unassembled WGS sequence"/>
</dbReference>
<gene>
    <name evidence="1" type="ORF">PIB30_068928</name>
</gene>
<keyword evidence="2" id="KW-1185">Reference proteome</keyword>
<proteinExistence type="predicted"/>
<evidence type="ECO:0000313" key="1">
    <source>
        <dbReference type="EMBL" id="MED6125483.1"/>
    </source>
</evidence>
<dbReference type="EMBL" id="JASCZI010030955">
    <property type="protein sequence ID" value="MED6125483.1"/>
    <property type="molecule type" value="Genomic_DNA"/>
</dbReference>
<comment type="caution">
    <text evidence="1">The sequence shown here is derived from an EMBL/GenBank/DDBJ whole genome shotgun (WGS) entry which is preliminary data.</text>
</comment>
<protein>
    <submittedName>
        <fullName evidence="1">Uncharacterized protein</fullName>
    </submittedName>
</protein>
<organism evidence="1 2">
    <name type="scientific">Stylosanthes scabra</name>
    <dbReference type="NCBI Taxonomy" id="79078"/>
    <lineage>
        <taxon>Eukaryota</taxon>
        <taxon>Viridiplantae</taxon>
        <taxon>Streptophyta</taxon>
        <taxon>Embryophyta</taxon>
        <taxon>Tracheophyta</taxon>
        <taxon>Spermatophyta</taxon>
        <taxon>Magnoliopsida</taxon>
        <taxon>eudicotyledons</taxon>
        <taxon>Gunneridae</taxon>
        <taxon>Pentapetalae</taxon>
        <taxon>rosids</taxon>
        <taxon>fabids</taxon>
        <taxon>Fabales</taxon>
        <taxon>Fabaceae</taxon>
        <taxon>Papilionoideae</taxon>
        <taxon>50 kb inversion clade</taxon>
        <taxon>dalbergioids sensu lato</taxon>
        <taxon>Dalbergieae</taxon>
        <taxon>Pterocarpus clade</taxon>
        <taxon>Stylosanthes</taxon>
    </lineage>
</organism>
<reference evidence="1 2" key="1">
    <citation type="journal article" date="2023" name="Plants (Basel)">
        <title>Bridging the Gap: Combining Genomics and Transcriptomics Approaches to Understand Stylosanthes scabra, an Orphan Legume from the Brazilian Caatinga.</title>
        <authorList>
            <person name="Ferreira-Neto J.R.C."/>
            <person name="da Silva M.D."/>
            <person name="Binneck E."/>
            <person name="de Melo N.F."/>
            <person name="da Silva R.H."/>
            <person name="de Melo A.L.T.M."/>
            <person name="Pandolfi V."/>
            <person name="Bustamante F.O."/>
            <person name="Brasileiro-Vidal A.C."/>
            <person name="Benko-Iseppon A.M."/>
        </authorList>
    </citation>
    <scope>NUCLEOTIDE SEQUENCE [LARGE SCALE GENOMIC DNA]</scope>
    <source>
        <tissue evidence="1">Leaves</tissue>
    </source>
</reference>
<feature type="non-terminal residue" evidence="1">
    <location>
        <position position="139"/>
    </location>
</feature>
<accession>A0ABU6RP86</accession>